<dbReference type="AlphaFoldDB" id="A0A914M318"/>
<keyword evidence="1" id="KW-0732">Signal</keyword>
<protein>
    <submittedName>
        <fullName evidence="3">Uncharacterized protein</fullName>
    </submittedName>
</protein>
<feature type="chain" id="PRO_5037792522" evidence="1">
    <location>
        <begin position="25"/>
        <end position="102"/>
    </location>
</feature>
<feature type="signal peptide" evidence="1">
    <location>
        <begin position="1"/>
        <end position="24"/>
    </location>
</feature>
<name>A0A914M318_MELIC</name>
<accession>A0A914M318</accession>
<evidence type="ECO:0000313" key="2">
    <source>
        <dbReference type="Proteomes" id="UP000887563"/>
    </source>
</evidence>
<sequence length="102" mass="11555">MIPLKYSVLLLFLIPNLLNILVQTGTDIPSVKEFKFWEKALEDLIIGGISLNPLKRCFLNTFGENYKNTVGSVIAKNAEGMKGKKDFEFLGKYDQEIPLFVN</sequence>
<evidence type="ECO:0000256" key="1">
    <source>
        <dbReference type="SAM" id="SignalP"/>
    </source>
</evidence>
<reference evidence="3" key="1">
    <citation type="submission" date="2022-11" db="UniProtKB">
        <authorList>
            <consortium name="WormBaseParasite"/>
        </authorList>
    </citation>
    <scope>IDENTIFICATION</scope>
</reference>
<evidence type="ECO:0000313" key="3">
    <source>
        <dbReference type="WBParaSite" id="Minc3s01221g21833"/>
    </source>
</evidence>
<organism evidence="2 3">
    <name type="scientific">Meloidogyne incognita</name>
    <name type="common">Southern root-knot nematode worm</name>
    <name type="synonym">Oxyuris incognita</name>
    <dbReference type="NCBI Taxonomy" id="6306"/>
    <lineage>
        <taxon>Eukaryota</taxon>
        <taxon>Metazoa</taxon>
        <taxon>Ecdysozoa</taxon>
        <taxon>Nematoda</taxon>
        <taxon>Chromadorea</taxon>
        <taxon>Rhabditida</taxon>
        <taxon>Tylenchina</taxon>
        <taxon>Tylenchomorpha</taxon>
        <taxon>Tylenchoidea</taxon>
        <taxon>Meloidogynidae</taxon>
        <taxon>Meloidogyninae</taxon>
        <taxon>Meloidogyne</taxon>
        <taxon>Meloidogyne incognita group</taxon>
    </lineage>
</organism>
<dbReference type="Proteomes" id="UP000887563">
    <property type="component" value="Unplaced"/>
</dbReference>
<proteinExistence type="predicted"/>
<keyword evidence="2" id="KW-1185">Reference proteome</keyword>
<dbReference type="WBParaSite" id="Minc3s01221g21833">
    <property type="protein sequence ID" value="Minc3s01221g21833"/>
    <property type="gene ID" value="Minc3s01221g21833"/>
</dbReference>